<dbReference type="GO" id="GO:0016787">
    <property type="term" value="F:hydrolase activity"/>
    <property type="evidence" value="ECO:0007669"/>
    <property type="project" value="UniProtKB-KW"/>
</dbReference>
<keyword evidence="2" id="KW-0378">Hydrolase</keyword>
<evidence type="ECO:0000313" key="3">
    <source>
        <dbReference type="Proteomes" id="UP000295727"/>
    </source>
</evidence>
<reference evidence="2 3" key="1">
    <citation type="submission" date="2019-03" db="EMBL/GenBank/DDBJ databases">
        <title>Paraburkholderia sp. 7MH5, isolated from subtropical forest soil.</title>
        <authorList>
            <person name="Gao Z.-H."/>
            <person name="Qiu L.-H."/>
        </authorList>
    </citation>
    <scope>NUCLEOTIDE SEQUENCE [LARGE SCALE GENOMIC DNA]</scope>
    <source>
        <strain evidence="2 3">7MH5</strain>
    </source>
</reference>
<dbReference type="Proteomes" id="UP000295727">
    <property type="component" value="Chromosome 3"/>
</dbReference>
<gene>
    <name evidence="2" type="ORF">E1956_31945</name>
</gene>
<dbReference type="SUPFAM" id="SSF53474">
    <property type="entry name" value="alpha/beta-Hydrolases"/>
    <property type="match status" value="1"/>
</dbReference>
<dbReference type="AlphaFoldDB" id="A0A4P7D4X2"/>
<dbReference type="InterPro" id="IPR029058">
    <property type="entry name" value="AB_hydrolase_fold"/>
</dbReference>
<dbReference type="Pfam" id="PF06821">
    <property type="entry name" value="Ser_hydrolase"/>
    <property type="match status" value="1"/>
</dbReference>
<protein>
    <submittedName>
        <fullName evidence="2">Alpha/beta fold hydrolase</fullName>
    </submittedName>
</protein>
<keyword evidence="3" id="KW-1185">Reference proteome</keyword>
<name>A0A4P7D4X2_9BURK</name>
<accession>A0A4P7D4X2</accession>
<proteinExistence type="predicted"/>
<organism evidence="2 3">
    <name type="scientific">Paraburkholderia pallida</name>
    <dbReference type="NCBI Taxonomy" id="2547399"/>
    <lineage>
        <taxon>Bacteria</taxon>
        <taxon>Pseudomonadati</taxon>
        <taxon>Pseudomonadota</taxon>
        <taxon>Betaproteobacteria</taxon>
        <taxon>Burkholderiales</taxon>
        <taxon>Burkholderiaceae</taxon>
        <taxon>Paraburkholderia</taxon>
    </lineage>
</organism>
<sequence>MRQEPTIVIVPGLRDHVAQHWQTLLEARLRAQNRPVAVVPPMGRDDLDCAARVEAIEAVVAGIETPVIIVAHSGGCVMIAHWAQRYPRAPGGAIAGVLLAAPPDFEAPMPDGYPTLEALDASGWLPVPRAPLPFASIVAASRNDPLARYERVLELARVWRSEVVDLGNVGHLNPASGFGEWPGADDLIDALERRAQARDLANEASRQGELQDALDASRRA</sequence>
<dbReference type="EMBL" id="CP038150">
    <property type="protein sequence ID" value="QBR02397.1"/>
    <property type="molecule type" value="Genomic_DNA"/>
</dbReference>
<evidence type="ECO:0000256" key="1">
    <source>
        <dbReference type="SAM" id="MobiDB-lite"/>
    </source>
</evidence>
<dbReference type="InterPro" id="IPR010662">
    <property type="entry name" value="RBBP9/YdeN"/>
</dbReference>
<dbReference type="KEGG" id="ppai:E1956_31945"/>
<evidence type="ECO:0000313" key="2">
    <source>
        <dbReference type="EMBL" id="QBR02397.1"/>
    </source>
</evidence>
<dbReference type="RefSeq" id="WP_134757922.1">
    <property type="nucleotide sequence ID" value="NZ_CP038150.1"/>
</dbReference>
<dbReference type="OrthoDB" id="9804993at2"/>
<dbReference type="Gene3D" id="3.40.50.1820">
    <property type="entry name" value="alpha/beta hydrolase"/>
    <property type="match status" value="1"/>
</dbReference>
<feature type="region of interest" description="Disordered" evidence="1">
    <location>
        <begin position="199"/>
        <end position="220"/>
    </location>
</feature>